<evidence type="ECO:0000259" key="2">
    <source>
        <dbReference type="Pfam" id="PF09972"/>
    </source>
</evidence>
<comment type="caution">
    <text evidence="4">The sequence shown here is derived from an EMBL/GenBank/DDBJ whole genome shotgun (WGS) entry which is preliminary data.</text>
</comment>
<dbReference type="Pfam" id="PF20990">
    <property type="entry name" value="DUF2207_C"/>
    <property type="match status" value="1"/>
</dbReference>
<keyword evidence="1" id="KW-1133">Transmembrane helix</keyword>
<keyword evidence="5" id="KW-1185">Reference proteome</keyword>
<feature type="transmembrane region" description="Helical" evidence="1">
    <location>
        <begin position="440"/>
        <end position="460"/>
    </location>
</feature>
<dbReference type="Proteomes" id="UP000019050">
    <property type="component" value="Unassembled WGS sequence"/>
</dbReference>
<dbReference type="EMBL" id="ACIN03000016">
    <property type="protein sequence ID" value="ESK64820.1"/>
    <property type="molecule type" value="Genomic_DNA"/>
</dbReference>
<dbReference type="InterPro" id="IPR018702">
    <property type="entry name" value="DUF2207"/>
</dbReference>
<dbReference type="InterPro" id="IPR048389">
    <property type="entry name" value="YciQ-like_C"/>
</dbReference>
<feature type="transmembrane region" description="Helical" evidence="1">
    <location>
        <begin position="256"/>
        <end position="273"/>
    </location>
</feature>
<sequence>MALVLSLAGPISQIRAAEVSYKITNQDVTAEITAEGNVKFTQKWVFDASFMNGALLKVDTGGFELGAYKVGVENGDKLEEFTEDKLDSKRPKTFHIQSNRDVKTFKAYYPVSNKKVTFVAEYTLNHIVTNYADTAEFNRKLIGEGIDFKTDVTAKVILPPGQITDKDSFKAWAHGGTGSGTVELGQENGRSVVILKSNGTPANRFVEVHTIFPTSLTPHNTNVVNQNMKAEIESKEAAQAEADRKAYESQKYTTSAVQWGAMILMSLLPFHLWRKYFKLRRELNPNPVQLPIHNYNLPSHTAPAVVTSAVFRSSGEPNPDDFSATVADLARKGYLELEEERRENRGIFSNSSMTARVTKLTDEVADYPLQGHERAVLTFLFPDDETSVTLEDLEKRMKKNRHFAKKRLAAYENFQSRASIAGSQLVESARDKNNSLRFQAIGAIILNVILGGAALFAGFMATNHPFLQQVGWIALGLALLEIVLNVIFMITVSVRPLRTAEEDQLYQEWHGFAKMLEDVGQMNMRDIASLALWEEYLVYAIAFGIADKVLDALKVQFTQAELVEGMTYYPMYYNTGLYSHVLSQSISSNVSSASAYSQDHSYSGSNSGGFGGGFSGGSSGGSGGGGGASGF</sequence>
<keyword evidence="1" id="KW-0472">Membrane</keyword>
<dbReference type="Pfam" id="PF09972">
    <property type="entry name" value="DUF2207"/>
    <property type="match status" value="1"/>
</dbReference>
<gene>
    <name evidence="4" type="ORF">GCWU000182_001753</name>
</gene>
<name>W1Q1F3_ABIDE</name>
<evidence type="ECO:0000259" key="3">
    <source>
        <dbReference type="Pfam" id="PF20990"/>
    </source>
</evidence>
<dbReference type="eggNOG" id="COG4907">
    <property type="taxonomic scope" value="Bacteria"/>
</dbReference>
<proteinExistence type="predicted"/>
<protein>
    <recommendedName>
        <fullName evidence="6">DUF2207 domain-containing protein</fullName>
    </recommendedName>
</protein>
<accession>W1Q1F3</accession>
<feature type="transmembrane region" description="Helical" evidence="1">
    <location>
        <begin position="472"/>
        <end position="494"/>
    </location>
</feature>
<dbReference type="AlphaFoldDB" id="W1Q1F3"/>
<evidence type="ECO:0008006" key="6">
    <source>
        <dbReference type="Google" id="ProtNLM"/>
    </source>
</evidence>
<organism evidence="4 5">
    <name type="scientific">Abiotrophia defectiva ATCC 49176</name>
    <dbReference type="NCBI Taxonomy" id="592010"/>
    <lineage>
        <taxon>Bacteria</taxon>
        <taxon>Bacillati</taxon>
        <taxon>Bacillota</taxon>
        <taxon>Bacilli</taxon>
        <taxon>Lactobacillales</taxon>
        <taxon>Aerococcaceae</taxon>
        <taxon>Abiotrophia</taxon>
    </lineage>
</organism>
<keyword evidence="1" id="KW-0812">Transmembrane</keyword>
<feature type="domain" description="Predicted membrane protein YciQ-like C-terminal" evidence="3">
    <location>
        <begin position="292"/>
        <end position="553"/>
    </location>
</feature>
<feature type="domain" description="DUF2207" evidence="2">
    <location>
        <begin position="22"/>
        <end position="212"/>
    </location>
</feature>
<dbReference type="HOGENOM" id="CLU_026556_1_1_9"/>
<evidence type="ECO:0000313" key="4">
    <source>
        <dbReference type="EMBL" id="ESK64820.1"/>
    </source>
</evidence>
<evidence type="ECO:0000313" key="5">
    <source>
        <dbReference type="Proteomes" id="UP000019050"/>
    </source>
</evidence>
<evidence type="ECO:0000256" key="1">
    <source>
        <dbReference type="SAM" id="Phobius"/>
    </source>
</evidence>
<reference evidence="4" key="1">
    <citation type="submission" date="2013-06" db="EMBL/GenBank/DDBJ databases">
        <authorList>
            <person name="Weinstock G."/>
            <person name="Sodergren E."/>
            <person name="Clifton S."/>
            <person name="Fulton L."/>
            <person name="Fulton B."/>
            <person name="Courtney L."/>
            <person name="Fronick C."/>
            <person name="Harrison M."/>
            <person name="Strong C."/>
            <person name="Farmer C."/>
            <person name="Delahaunty K."/>
            <person name="Markovic C."/>
            <person name="Hall O."/>
            <person name="Minx P."/>
            <person name="Tomlinson C."/>
            <person name="Mitreva M."/>
            <person name="Nelson J."/>
            <person name="Hou S."/>
            <person name="Wollam A."/>
            <person name="Pepin K.H."/>
            <person name="Johnson M."/>
            <person name="Bhonagiri V."/>
            <person name="Nash W.E."/>
            <person name="Warren W."/>
            <person name="Chinwalla A."/>
            <person name="Mardis E.R."/>
            <person name="Wilson R.K."/>
        </authorList>
    </citation>
    <scope>NUCLEOTIDE SEQUENCE [LARGE SCALE GENOMIC DNA]</scope>
    <source>
        <strain evidence="4">ATCC 49176</strain>
    </source>
</reference>
<dbReference type="STRING" id="592010.GCWU000182_001753"/>